<dbReference type="GO" id="GO:0050832">
    <property type="term" value="P:defense response to fungus"/>
    <property type="evidence" value="ECO:0007669"/>
    <property type="project" value="UniProtKB-KW"/>
</dbReference>
<dbReference type="InterPro" id="IPR010851">
    <property type="entry name" value="DEFL"/>
</dbReference>
<comment type="caution">
    <text evidence="7">The sequence shown here is derived from an EMBL/GenBank/DDBJ whole genome shotgun (WGS) entry which is preliminary data.</text>
</comment>
<dbReference type="Proteomes" id="UP001497480">
    <property type="component" value="Unassembled WGS sequence"/>
</dbReference>
<evidence type="ECO:0000256" key="3">
    <source>
        <dbReference type="ARBA" id="ARBA00022577"/>
    </source>
</evidence>
<keyword evidence="5" id="KW-1015">Disulfide bond</keyword>
<dbReference type="EMBL" id="CAXHTB010000013">
    <property type="protein sequence ID" value="CAL0317817.1"/>
    <property type="molecule type" value="Genomic_DNA"/>
</dbReference>
<evidence type="ECO:0000256" key="6">
    <source>
        <dbReference type="SAM" id="SignalP"/>
    </source>
</evidence>
<keyword evidence="2" id="KW-0929">Antimicrobial</keyword>
<protein>
    <submittedName>
        <fullName evidence="7">Uncharacterized protein</fullName>
    </submittedName>
</protein>
<feature type="chain" id="PRO_5043763227" evidence="6">
    <location>
        <begin position="23"/>
        <end position="86"/>
    </location>
</feature>
<dbReference type="GO" id="GO:0031640">
    <property type="term" value="P:killing of cells of another organism"/>
    <property type="evidence" value="ECO:0007669"/>
    <property type="project" value="UniProtKB-KW"/>
</dbReference>
<keyword evidence="4" id="KW-0611">Plant defense</keyword>
<keyword evidence="8" id="KW-1185">Reference proteome</keyword>
<evidence type="ECO:0000313" key="7">
    <source>
        <dbReference type="EMBL" id="CAL0317817.1"/>
    </source>
</evidence>
<sequence>MALLKFIFALIVGVLLFSHVLSFTDNLSNHTTNAGMGVQTCIGTCNQYPDCDNVCKKQGYVIGFCVPNTSLPVGNYNCCCGKDSAV</sequence>
<accession>A0AAV1XA00</accession>
<name>A0AAV1XA00_LUPLU</name>
<evidence type="ECO:0000256" key="1">
    <source>
        <dbReference type="ARBA" id="ARBA00006722"/>
    </source>
</evidence>
<proteinExistence type="inferred from homology"/>
<evidence type="ECO:0000313" key="8">
    <source>
        <dbReference type="Proteomes" id="UP001497480"/>
    </source>
</evidence>
<reference evidence="7 8" key="1">
    <citation type="submission" date="2024-03" db="EMBL/GenBank/DDBJ databases">
        <authorList>
            <person name="Martinez-Hernandez J."/>
        </authorList>
    </citation>
    <scope>NUCLEOTIDE SEQUENCE [LARGE SCALE GENOMIC DNA]</scope>
</reference>
<keyword evidence="6" id="KW-0732">Signal</keyword>
<evidence type="ECO:0000256" key="5">
    <source>
        <dbReference type="ARBA" id="ARBA00023157"/>
    </source>
</evidence>
<gene>
    <name evidence="7" type="ORF">LLUT_LOCUS18877</name>
</gene>
<evidence type="ECO:0000256" key="4">
    <source>
        <dbReference type="ARBA" id="ARBA00022821"/>
    </source>
</evidence>
<organism evidence="7 8">
    <name type="scientific">Lupinus luteus</name>
    <name type="common">European yellow lupine</name>
    <dbReference type="NCBI Taxonomy" id="3873"/>
    <lineage>
        <taxon>Eukaryota</taxon>
        <taxon>Viridiplantae</taxon>
        <taxon>Streptophyta</taxon>
        <taxon>Embryophyta</taxon>
        <taxon>Tracheophyta</taxon>
        <taxon>Spermatophyta</taxon>
        <taxon>Magnoliopsida</taxon>
        <taxon>eudicotyledons</taxon>
        <taxon>Gunneridae</taxon>
        <taxon>Pentapetalae</taxon>
        <taxon>rosids</taxon>
        <taxon>fabids</taxon>
        <taxon>Fabales</taxon>
        <taxon>Fabaceae</taxon>
        <taxon>Papilionoideae</taxon>
        <taxon>50 kb inversion clade</taxon>
        <taxon>genistoids sensu lato</taxon>
        <taxon>core genistoids</taxon>
        <taxon>Genisteae</taxon>
        <taxon>Lupinus</taxon>
    </lineage>
</organism>
<evidence type="ECO:0000256" key="2">
    <source>
        <dbReference type="ARBA" id="ARBA00022529"/>
    </source>
</evidence>
<keyword evidence="3" id="KW-0295">Fungicide</keyword>
<dbReference type="AlphaFoldDB" id="A0AAV1XA00"/>
<dbReference type="Pfam" id="PF25052">
    <property type="entry name" value="AtDEF-like"/>
    <property type="match status" value="1"/>
</dbReference>
<feature type="signal peptide" evidence="6">
    <location>
        <begin position="1"/>
        <end position="22"/>
    </location>
</feature>
<comment type="similarity">
    <text evidence="1">Belongs to the DEFL family.</text>
</comment>